<dbReference type="InterPro" id="IPR001623">
    <property type="entry name" value="DnaJ_domain"/>
</dbReference>
<dbReference type="PANTHER" id="PTHR45090:SF6">
    <property type="entry name" value="J DOMAIN-CONTAINING PROTEIN"/>
    <property type="match status" value="1"/>
</dbReference>
<reference evidence="2 3" key="1">
    <citation type="submission" date="2020-08" db="EMBL/GenBank/DDBJ databases">
        <title>Plant Genome Project.</title>
        <authorList>
            <person name="Zhang R.-G."/>
        </authorList>
    </citation>
    <scope>NUCLEOTIDE SEQUENCE [LARGE SCALE GENOMIC DNA]</scope>
    <source>
        <tissue evidence="2">Rhizome</tissue>
    </source>
</reference>
<dbReference type="Proteomes" id="UP000734854">
    <property type="component" value="Unassembled WGS sequence"/>
</dbReference>
<proteinExistence type="predicted"/>
<sequence length="203" mass="21890">MNSSKLHKSAFHFHLCNISSIAVSAASPACKKPTFFPVPCSTRRAPRFRVSASAATVGSSDPVTLYDLLSVSHTAGAQEIRAAYRRLALRWHPDACRSAGEERRYAERFMEAGEAFEVLSDPSRRRDYDLALSGDCWAAAFAAAPAFREGRARRREGGATAFGNWDAQLDGLRRRSAAAEAGGEETWGGRVRRAAGGAAKAAV</sequence>
<dbReference type="PROSITE" id="PS50076">
    <property type="entry name" value="DNAJ_2"/>
    <property type="match status" value="1"/>
</dbReference>
<keyword evidence="3" id="KW-1185">Reference proteome</keyword>
<dbReference type="Gene3D" id="1.10.287.110">
    <property type="entry name" value="DnaJ domain"/>
    <property type="match status" value="1"/>
</dbReference>
<dbReference type="GO" id="GO:0005783">
    <property type="term" value="C:endoplasmic reticulum"/>
    <property type="evidence" value="ECO:0007669"/>
    <property type="project" value="UniProtKB-ARBA"/>
</dbReference>
<dbReference type="InterPro" id="IPR053232">
    <property type="entry name" value="DnaJ_C/III_chloroplastic"/>
</dbReference>
<feature type="domain" description="J" evidence="1">
    <location>
        <begin position="64"/>
        <end position="132"/>
    </location>
</feature>
<dbReference type="PRINTS" id="PR00625">
    <property type="entry name" value="JDOMAIN"/>
</dbReference>
<dbReference type="Pfam" id="PF00226">
    <property type="entry name" value="DnaJ"/>
    <property type="match status" value="1"/>
</dbReference>
<gene>
    <name evidence="2" type="ORF">ZIOFF_050331</name>
</gene>
<comment type="caution">
    <text evidence="2">The sequence shown here is derived from an EMBL/GenBank/DDBJ whole genome shotgun (WGS) entry which is preliminary data.</text>
</comment>
<evidence type="ECO:0000259" key="1">
    <source>
        <dbReference type="PROSITE" id="PS50076"/>
    </source>
</evidence>
<dbReference type="AlphaFoldDB" id="A0A8J5FK33"/>
<dbReference type="PROSITE" id="PS00636">
    <property type="entry name" value="DNAJ_1"/>
    <property type="match status" value="1"/>
</dbReference>
<organism evidence="2 3">
    <name type="scientific">Zingiber officinale</name>
    <name type="common">Ginger</name>
    <name type="synonym">Amomum zingiber</name>
    <dbReference type="NCBI Taxonomy" id="94328"/>
    <lineage>
        <taxon>Eukaryota</taxon>
        <taxon>Viridiplantae</taxon>
        <taxon>Streptophyta</taxon>
        <taxon>Embryophyta</taxon>
        <taxon>Tracheophyta</taxon>
        <taxon>Spermatophyta</taxon>
        <taxon>Magnoliopsida</taxon>
        <taxon>Liliopsida</taxon>
        <taxon>Zingiberales</taxon>
        <taxon>Zingiberaceae</taxon>
        <taxon>Zingiber</taxon>
    </lineage>
</organism>
<dbReference type="InterPro" id="IPR036869">
    <property type="entry name" value="J_dom_sf"/>
</dbReference>
<dbReference type="PANTHER" id="PTHR45090">
    <property type="entry name" value="CHAPERONE PROTEIN DNAJ 20 CHLOROPLASTIC"/>
    <property type="match status" value="1"/>
</dbReference>
<dbReference type="EMBL" id="JACMSC010000014">
    <property type="protein sequence ID" value="KAG6489073.1"/>
    <property type="molecule type" value="Genomic_DNA"/>
</dbReference>
<evidence type="ECO:0000313" key="3">
    <source>
        <dbReference type="Proteomes" id="UP000734854"/>
    </source>
</evidence>
<dbReference type="CDD" id="cd06257">
    <property type="entry name" value="DnaJ"/>
    <property type="match status" value="1"/>
</dbReference>
<accession>A0A8J5FK33</accession>
<dbReference type="InterPro" id="IPR018253">
    <property type="entry name" value="DnaJ_domain_CS"/>
</dbReference>
<name>A0A8J5FK33_ZINOF</name>
<dbReference type="SUPFAM" id="SSF46565">
    <property type="entry name" value="Chaperone J-domain"/>
    <property type="match status" value="1"/>
</dbReference>
<evidence type="ECO:0000313" key="2">
    <source>
        <dbReference type="EMBL" id="KAG6489073.1"/>
    </source>
</evidence>
<dbReference type="SMART" id="SM00271">
    <property type="entry name" value="DnaJ"/>
    <property type="match status" value="1"/>
</dbReference>
<protein>
    <recommendedName>
        <fullName evidence="1">J domain-containing protein</fullName>
    </recommendedName>
</protein>
<dbReference type="GO" id="GO:0009507">
    <property type="term" value="C:chloroplast"/>
    <property type="evidence" value="ECO:0007669"/>
    <property type="project" value="TreeGrafter"/>
</dbReference>